<dbReference type="CDD" id="cd09021">
    <property type="entry name" value="Aldose_epim_Ec_YphB"/>
    <property type="match status" value="1"/>
</dbReference>
<comment type="caution">
    <text evidence="1">The sequence shown here is derived from an EMBL/GenBank/DDBJ whole genome shotgun (WGS) entry which is preliminary data.</text>
</comment>
<protein>
    <submittedName>
        <fullName evidence="1">Aldose 1-epimerase</fullName>
    </submittedName>
</protein>
<evidence type="ECO:0000313" key="1">
    <source>
        <dbReference type="EMBL" id="KCZ93340.1"/>
    </source>
</evidence>
<organism evidence="1 2">
    <name type="scientific">Hyphomonas johnsonii MHS-2</name>
    <dbReference type="NCBI Taxonomy" id="1280950"/>
    <lineage>
        <taxon>Bacteria</taxon>
        <taxon>Pseudomonadati</taxon>
        <taxon>Pseudomonadota</taxon>
        <taxon>Alphaproteobacteria</taxon>
        <taxon>Hyphomonadales</taxon>
        <taxon>Hyphomonadaceae</taxon>
        <taxon>Hyphomonas</taxon>
    </lineage>
</organism>
<dbReference type="InterPro" id="IPR014718">
    <property type="entry name" value="GH-type_carb-bd"/>
</dbReference>
<dbReference type="GO" id="GO:0016853">
    <property type="term" value="F:isomerase activity"/>
    <property type="evidence" value="ECO:0007669"/>
    <property type="project" value="InterPro"/>
</dbReference>
<dbReference type="Pfam" id="PF01263">
    <property type="entry name" value="Aldose_epim"/>
    <property type="match status" value="1"/>
</dbReference>
<dbReference type="InterPro" id="IPR011013">
    <property type="entry name" value="Gal_mutarotase_sf_dom"/>
</dbReference>
<dbReference type="PATRIC" id="fig|1280950.3.peg.1163"/>
<dbReference type="GO" id="GO:0005975">
    <property type="term" value="P:carbohydrate metabolic process"/>
    <property type="evidence" value="ECO:0007669"/>
    <property type="project" value="InterPro"/>
</dbReference>
<evidence type="ECO:0000313" key="2">
    <source>
        <dbReference type="Proteomes" id="UP000025171"/>
    </source>
</evidence>
<dbReference type="SUPFAM" id="SSF74650">
    <property type="entry name" value="Galactose mutarotase-like"/>
    <property type="match status" value="1"/>
</dbReference>
<dbReference type="STRING" id="1280950.HJO_05775"/>
<keyword evidence="2" id="KW-1185">Reference proteome</keyword>
<dbReference type="AlphaFoldDB" id="A0A059FRN8"/>
<gene>
    <name evidence="1" type="ORF">HJO_05775</name>
</gene>
<accession>A0A059FRN8</accession>
<dbReference type="EMBL" id="ARYK01000002">
    <property type="protein sequence ID" value="KCZ93340.1"/>
    <property type="molecule type" value="Genomic_DNA"/>
</dbReference>
<proteinExistence type="predicted"/>
<reference evidence="1 2" key="1">
    <citation type="journal article" date="2014" name="Antonie Van Leeuwenhoek">
        <title>Hyphomonas beringensis sp. nov. and Hyphomonas chukchiensis sp. nov., isolated from surface seawater of the Bering Sea and Chukchi Sea.</title>
        <authorList>
            <person name="Li C."/>
            <person name="Lai Q."/>
            <person name="Li G."/>
            <person name="Dong C."/>
            <person name="Wang J."/>
            <person name="Liao Y."/>
            <person name="Shao Z."/>
        </authorList>
    </citation>
    <scope>NUCLEOTIDE SEQUENCE [LARGE SCALE GENOMIC DNA]</scope>
    <source>
        <strain evidence="1 2">MHS-2</strain>
    </source>
</reference>
<dbReference type="OrthoDB" id="9796517at2"/>
<dbReference type="Proteomes" id="UP000025171">
    <property type="component" value="Unassembled WGS sequence"/>
</dbReference>
<dbReference type="InterPro" id="IPR008183">
    <property type="entry name" value="Aldose_1/G6P_1-epimerase"/>
</dbReference>
<dbReference type="RefSeq" id="WP_051618319.1">
    <property type="nucleotide sequence ID" value="NZ_ARYK01000002.1"/>
</dbReference>
<dbReference type="Gene3D" id="2.70.98.10">
    <property type="match status" value="1"/>
</dbReference>
<name>A0A059FRN8_9PROT</name>
<dbReference type="GO" id="GO:0030246">
    <property type="term" value="F:carbohydrate binding"/>
    <property type="evidence" value="ECO:0007669"/>
    <property type="project" value="InterPro"/>
</dbReference>
<dbReference type="eggNOG" id="COG2017">
    <property type="taxonomic scope" value="Bacteria"/>
</dbReference>
<sequence length="302" mass="32682">MSRRVPDDGIGRRADSVISISSHGYEVRVDPVHGGRIVSATYLGLDVLRPQTGGSNASALESACFPLVPFSNRIRNGTFEYAGQQYHLAENWDGDAHVIHGEGWQRPWNVTATDAAYAGLALHGSAWWPWRYDCYQDIAVGEHGIGLSLRLRNTDTVPVPAGLGFHPYFPRTPRTRLQFDARAAWPPMGSDDEGVLALDPANGFGAMRPVSDVVLDHCYEGWDGTARIIQPDSGLEVTVAALTGASHCVVYTPADAPYFCFEPVSHRTGAFEAASPEDAGLRQLEPGETLELAIVIAAQVSN</sequence>